<organism evidence="3 4">
    <name type="scientific">Pythium oligandrum</name>
    <name type="common">Mycoparasitic fungus</name>
    <dbReference type="NCBI Taxonomy" id="41045"/>
    <lineage>
        <taxon>Eukaryota</taxon>
        <taxon>Sar</taxon>
        <taxon>Stramenopiles</taxon>
        <taxon>Oomycota</taxon>
        <taxon>Peronosporomycetes</taxon>
        <taxon>Pythiales</taxon>
        <taxon>Pythiaceae</taxon>
        <taxon>Pythium</taxon>
    </lineage>
</organism>
<dbReference type="InterPro" id="IPR006461">
    <property type="entry name" value="PLAC_motif_containing"/>
</dbReference>
<feature type="transmembrane region" description="Helical" evidence="2">
    <location>
        <begin position="74"/>
        <end position="95"/>
    </location>
</feature>
<dbReference type="PANTHER" id="PTHR15907">
    <property type="entry name" value="DUF614 FAMILY PROTEIN-RELATED"/>
    <property type="match status" value="1"/>
</dbReference>
<evidence type="ECO:0000256" key="1">
    <source>
        <dbReference type="SAM" id="MobiDB-lite"/>
    </source>
</evidence>
<dbReference type="AlphaFoldDB" id="A0A8K1CB11"/>
<feature type="region of interest" description="Disordered" evidence="1">
    <location>
        <begin position="1"/>
        <end position="26"/>
    </location>
</feature>
<feature type="transmembrane region" description="Helical" evidence="2">
    <location>
        <begin position="101"/>
        <end position="119"/>
    </location>
</feature>
<protein>
    <recommendedName>
        <fullName evidence="5">Transmembrane protein</fullName>
    </recommendedName>
</protein>
<name>A0A8K1CB11_PYTOL</name>
<keyword evidence="2" id="KW-0472">Membrane</keyword>
<comment type="caution">
    <text evidence="3">The sequence shown here is derived from an EMBL/GenBank/DDBJ whole genome shotgun (WGS) entry which is preliminary data.</text>
</comment>
<dbReference type="EMBL" id="SPLM01000109">
    <property type="protein sequence ID" value="TMW59749.1"/>
    <property type="molecule type" value="Genomic_DNA"/>
</dbReference>
<dbReference type="Pfam" id="PF04749">
    <property type="entry name" value="PLAC8"/>
    <property type="match status" value="1"/>
</dbReference>
<evidence type="ECO:0000256" key="2">
    <source>
        <dbReference type="SAM" id="Phobius"/>
    </source>
</evidence>
<dbReference type="OrthoDB" id="1045822at2759"/>
<evidence type="ECO:0000313" key="4">
    <source>
        <dbReference type="Proteomes" id="UP000794436"/>
    </source>
</evidence>
<evidence type="ECO:0008006" key="5">
    <source>
        <dbReference type="Google" id="ProtNLM"/>
    </source>
</evidence>
<sequence length="175" mass="18942">MQFQPPTKSDEVKVDVNGGEGSSQGTDHNGIITGRWKTGIFGFTDTIVPNAVMSCCCPAVSVAQIAARVGMMPFYHVLGAFGGLYFFAFLAAVTHSKFLDVIFWLAAIIAALCCTRMRWRLRTVFMIPGSPLEDLGLSLCCGCCSIAQMASHVESYEPGTFAFAPRETLQGYSFS</sequence>
<keyword evidence="4" id="KW-1185">Reference proteome</keyword>
<dbReference type="Proteomes" id="UP000794436">
    <property type="component" value="Unassembled WGS sequence"/>
</dbReference>
<evidence type="ECO:0000313" key="3">
    <source>
        <dbReference type="EMBL" id="TMW59749.1"/>
    </source>
</evidence>
<proteinExistence type="predicted"/>
<keyword evidence="2" id="KW-1133">Transmembrane helix</keyword>
<keyword evidence="2" id="KW-0812">Transmembrane</keyword>
<reference evidence="3" key="1">
    <citation type="submission" date="2019-03" db="EMBL/GenBank/DDBJ databases">
        <title>Long read genome sequence of the mycoparasitic Pythium oligandrum ATCC 38472 isolated from sugarbeet rhizosphere.</title>
        <authorList>
            <person name="Gaulin E."/>
        </authorList>
    </citation>
    <scope>NUCLEOTIDE SEQUENCE</scope>
    <source>
        <strain evidence="3">ATCC 38472_TT</strain>
    </source>
</reference>
<accession>A0A8K1CB11</accession>
<dbReference type="NCBIfam" id="TIGR01571">
    <property type="entry name" value="A_thal_Cys_rich"/>
    <property type="match status" value="1"/>
</dbReference>
<gene>
    <name evidence="3" type="ORF">Poli38472_004818</name>
</gene>